<dbReference type="Proteomes" id="UP000829829">
    <property type="component" value="Chromosome 2"/>
</dbReference>
<evidence type="ECO:0008006" key="3">
    <source>
        <dbReference type="Google" id="ProtNLM"/>
    </source>
</evidence>
<protein>
    <recommendedName>
        <fullName evidence="3">Lipoprotein</fullName>
    </recommendedName>
</protein>
<dbReference type="RefSeq" id="WP_243816115.1">
    <property type="nucleotide sequence ID" value="NZ_CP091958.1"/>
</dbReference>
<reference evidence="1" key="1">
    <citation type="submission" date="2022-02" db="EMBL/GenBank/DDBJ databases">
        <title>The genetically variable rfb locus in Leptospira is a mobile cassette and a molecular signature of serovar identity.</title>
        <authorList>
            <person name="Nieves C."/>
            <person name="Vincent A.T."/>
            <person name="Zarantonelli L."/>
            <person name="Picardeau M."/>
            <person name="Veyrier F.J."/>
            <person name="Buschiazzo A."/>
        </authorList>
    </citation>
    <scope>NUCLEOTIDE SEQUENCE</scope>
    <source>
        <strain evidence="1">IP1512017</strain>
    </source>
</reference>
<evidence type="ECO:0000313" key="1">
    <source>
        <dbReference type="EMBL" id="UOG58576.1"/>
    </source>
</evidence>
<name>A0AAE9KB25_9LEPT</name>
<gene>
    <name evidence="1" type="ORF">MAL03_19815</name>
</gene>
<dbReference type="PROSITE" id="PS51257">
    <property type="entry name" value="PROKAR_LIPOPROTEIN"/>
    <property type="match status" value="1"/>
</dbReference>
<organism evidence="1 2">
    <name type="scientific">Leptospira noguchii</name>
    <dbReference type="NCBI Taxonomy" id="28182"/>
    <lineage>
        <taxon>Bacteria</taxon>
        <taxon>Pseudomonadati</taxon>
        <taxon>Spirochaetota</taxon>
        <taxon>Spirochaetia</taxon>
        <taxon>Leptospirales</taxon>
        <taxon>Leptospiraceae</taxon>
        <taxon>Leptospira</taxon>
    </lineage>
</organism>
<proteinExistence type="predicted"/>
<sequence>MKLKIPLILSSLFLSCCLQNRKPFDFQHANIKSVIFRNSQFEVLKNIKTESEIAEFKSQLMFLETVTEKMPRDVGGNWTHKIDIEVDDDHDRLYNGRWLYDTREGNLAHLDYQLEQRFQLKNYKEFNEYLIRIGVAHKIAALLIY</sequence>
<dbReference type="AlphaFoldDB" id="A0AAE9KB25"/>
<accession>A0AAE9KB25</accession>
<evidence type="ECO:0000313" key="2">
    <source>
        <dbReference type="Proteomes" id="UP000829829"/>
    </source>
</evidence>
<dbReference type="EMBL" id="CP091958">
    <property type="protein sequence ID" value="UOG58576.1"/>
    <property type="molecule type" value="Genomic_DNA"/>
</dbReference>